<name>A0A9X3YB01_9ENTR</name>
<sequence length="211" mass="23451">MNQAVFTNPALLQYWNITRGGNKTQLTVSEVMQLGVTVKCVDIYPVQGSGVQALHLNDGYIDLSISGNLYTSFPDFINDSFGSFSEQKDISNDSMSFKVSNVSQAFQALALSGGLKNAQVNLWLTILNPANATVLDNSLMFSGYIDYFESVSNNDDIKNELTVNVNSIWKKLDVQQRTLAANSVHQSTHKNDAYFSLLGKINSQQTWKYKK</sequence>
<reference evidence="1" key="1">
    <citation type="journal article" date="2023" name="Genes Genomics">
        <title>Genomic insights of Leclercia adecarboxylata strains linked to an outbreak in public hospitals in Mexico.</title>
        <authorList>
            <person name="Barrios-Villa E."/>
            <person name="Pacheco-Flores B."/>
            <person name="Lozano-Zarain P."/>
            <person name="Del Campo-Ortega R."/>
            <person name="de Jesus Ascencio-Montiel I."/>
            <person name="Gonzalez-Leon M."/>
            <person name="Camorlinga-Ponce M."/>
            <person name="Gaytan Cervantes F.J."/>
            <person name="Gonzalez Torres C."/>
            <person name="Aguilar E."/>
            <person name="Gonzalez Ibarra J."/>
            <person name="Torres Lopez F.J."/>
            <person name="Rosas-Vargas H."/>
            <person name="Gonzalez-Bonilla C.R."/>
            <person name="Del Carmen Rocha-Gracia R."/>
        </authorList>
    </citation>
    <scope>NUCLEOTIDE SEQUENCE</scope>
    <source>
        <strain evidence="1">Lac40</strain>
    </source>
</reference>
<dbReference type="AlphaFoldDB" id="A0A9X3YB01"/>
<dbReference type="RefSeq" id="WP_191152792.1">
    <property type="nucleotide sequence ID" value="NZ_CP060824.1"/>
</dbReference>
<dbReference type="EMBL" id="JAOURS010000015">
    <property type="protein sequence ID" value="MDC6639545.1"/>
    <property type="molecule type" value="Genomic_DNA"/>
</dbReference>
<evidence type="ECO:0000313" key="1">
    <source>
        <dbReference type="EMBL" id="MDC6639545.1"/>
    </source>
</evidence>
<comment type="caution">
    <text evidence="1">The sequence shown here is derived from an EMBL/GenBank/DDBJ whole genome shotgun (WGS) entry which is preliminary data.</text>
</comment>
<dbReference type="Proteomes" id="UP001149314">
    <property type="component" value="Unassembled WGS sequence"/>
</dbReference>
<evidence type="ECO:0000313" key="2">
    <source>
        <dbReference type="Proteomes" id="UP001149314"/>
    </source>
</evidence>
<proteinExistence type="predicted"/>
<gene>
    <name evidence="1" type="ORF">OEZ79_14980</name>
</gene>
<protein>
    <submittedName>
        <fullName evidence="1">DUF2163 domain-containing protein</fullName>
    </submittedName>
</protein>
<accession>A0A9X3YB01</accession>
<organism evidence="1 2">
    <name type="scientific">Leclercia adecarboxylata</name>
    <dbReference type="NCBI Taxonomy" id="83655"/>
    <lineage>
        <taxon>Bacteria</taxon>
        <taxon>Pseudomonadati</taxon>
        <taxon>Pseudomonadota</taxon>
        <taxon>Gammaproteobacteria</taxon>
        <taxon>Enterobacterales</taxon>
        <taxon>Enterobacteriaceae</taxon>
        <taxon>Leclercia</taxon>
    </lineage>
</organism>